<evidence type="ECO:0000259" key="4">
    <source>
        <dbReference type="Pfam" id="PF13205"/>
    </source>
</evidence>
<evidence type="ECO:0000256" key="3">
    <source>
        <dbReference type="SAM" id="SignalP"/>
    </source>
</evidence>
<accession>A0ABT7IHA3</accession>
<keyword evidence="6" id="KW-1185">Reference proteome</keyword>
<dbReference type="PROSITE" id="PS51257">
    <property type="entry name" value="PROKAR_LIPOPROTEIN"/>
    <property type="match status" value="1"/>
</dbReference>
<feature type="domain" description="SbsA Ig-like" evidence="4">
    <location>
        <begin position="157"/>
        <end position="259"/>
    </location>
</feature>
<feature type="chain" id="PRO_5046272611" evidence="3">
    <location>
        <begin position="26"/>
        <end position="489"/>
    </location>
</feature>
<dbReference type="InterPro" id="IPR014755">
    <property type="entry name" value="Cu-Rt/internalin_Ig-like"/>
</dbReference>
<feature type="signal peptide" evidence="3">
    <location>
        <begin position="1"/>
        <end position="25"/>
    </location>
</feature>
<dbReference type="Pfam" id="PF13205">
    <property type="entry name" value="Big_5"/>
    <property type="match status" value="2"/>
</dbReference>
<gene>
    <name evidence="5" type="ORF">QPM17_20625</name>
</gene>
<reference evidence="5 6" key="1">
    <citation type="submission" date="2023-06" db="EMBL/GenBank/DDBJ databases">
        <title>Marinobacter azerbaijanicus a moderately halophilic, isolated from Urmia Lake in Azerbaijan region of Iran.</title>
        <authorList>
            <person name="Sanchez-Porro C."/>
            <person name="Aghdam E.M."/>
            <person name="Saheb S.M."/>
            <person name="Tarhriz V."/>
            <person name="Kazemi E."/>
            <person name="Ammozegar M.A."/>
            <person name="Ventosa A."/>
            <person name="Hejazi M.S."/>
        </authorList>
    </citation>
    <scope>NUCLEOTIDE SEQUENCE [LARGE SCALE GENOMIC DNA]</scope>
    <source>
        <strain evidence="5 6">TBZ242</strain>
    </source>
</reference>
<dbReference type="Proteomes" id="UP001227964">
    <property type="component" value="Unassembled WGS sequence"/>
</dbReference>
<dbReference type="InterPro" id="IPR021884">
    <property type="entry name" value="Ice-bd_prot"/>
</dbReference>
<dbReference type="Pfam" id="PF11999">
    <property type="entry name" value="Ice_binding"/>
    <property type="match status" value="1"/>
</dbReference>
<protein>
    <submittedName>
        <fullName evidence="5">Ice-binding family protein</fullName>
    </submittedName>
</protein>
<organism evidence="5 6">
    <name type="scientific">Marinobacter azerbaijanicus</name>
    <dbReference type="NCBI Taxonomy" id="3050455"/>
    <lineage>
        <taxon>Bacteria</taxon>
        <taxon>Pseudomonadati</taxon>
        <taxon>Pseudomonadota</taxon>
        <taxon>Gammaproteobacteria</taxon>
        <taxon>Pseudomonadales</taxon>
        <taxon>Marinobacteraceae</taxon>
        <taxon>Marinobacter</taxon>
    </lineage>
</organism>
<dbReference type="EMBL" id="JASSVS010000015">
    <property type="protein sequence ID" value="MDL0433553.1"/>
    <property type="molecule type" value="Genomic_DNA"/>
</dbReference>
<comment type="similarity">
    <text evidence="1">Belongs to the ice-binding protein family.</text>
</comment>
<sequence length="489" mass="50110">MNNIKNATKYLFSAFFVLIALSLSACFSGSNNSKTTTDEPVVIAALSVTSSAPADAQTGIGTNSKVVAVFNKDVKSETVNETSFTLQGAGETSVVGVVSYDSATTTASLKPSSNLSSMTVYTATLTTDVEDEAGDSLVEEVVWTFTTGELADTSAPALDVAGTTPKDADTGVLRNVKLNIVFTEAVDPVSISAQSIALKTDDTASTVVAGELSFINPTTVVFSPDADLAGDTLYRLTLSDAITDLAGNTLAVTTLGFKTGLKASSSPLAVDLGTAGNYVLLAKTGISTTGTTDILGDIAVSPVDSTALTGFNETLDASGTFATSALITGKLFAANMSPDTPAILTTAVSNMETAYTDAAGRTLPDFTELGAGEIGGLTLDPGLYKWGTGVLVTSDVTLNGSSTDVWIFQIAEGLKLQDGKSIILAGGALPQNIFWQVAEDVTLQAGTTFNGIILGKTAVNMNTGAVFNGRALVQTAVTLIANDVNQPSE</sequence>
<feature type="domain" description="SbsA Ig-like" evidence="4">
    <location>
        <begin position="45"/>
        <end position="147"/>
    </location>
</feature>
<evidence type="ECO:0000313" key="5">
    <source>
        <dbReference type="EMBL" id="MDL0433553.1"/>
    </source>
</evidence>
<comment type="caution">
    <text evidence="5">The sequence shown here is derived from an EMBL/GenBank/DDBJ whole genome shotgun (WGS) entry which is preliminary data.</text>
</comment>
<dbReference type="InterPro" id="IPR032812">
    <property type="entry name" value="SbsA_Ig"/>
</dbReference>
<proteinExistence type="inferred from homology"/>
<evidence type="ECO:0000256" key="1">
    <source>
        <dbReference type="ARBA" id="ARBA00005445"/>
    </source>
</evidence>
<keyword evidence="2 3" id="KW-0732">Signal</keyword>
<dbReference type="Gene3D" id="2.60.40.1220">
    <property type="match status" value="2"/>
</dbReference>
<evidence type="ECO:0000313" key="6">
    <source>
        <dbReference type="Proteomes" id="UP001227964"/>
    </source>
</evidence>
<name>A0ABT7IHA3_9GAMM</name>
<dbReference type="RefSeq" id="WP_285393457.1">
    <property type="nucleotide sequence ID" value="NZ_JASSVS010000015.1"/>
</dbReference>
<evidence type="ECO:0000256" key="2">
    <source>
        <dbReference type="ARBA" id="ARBA00022729"/>
    </source>
</evidence>